<keyword evidence="8" id="KW-0378">Hydrolase</keyword>
<evidence type="ECO:0000256" key="6">
    <source>
        <dbReference type="PIRNR" id="PIRNR005651"/>
    </source>
</evidence>
<reference evidence="8" key="1">
    <citation type="submission" date="2024-05" db="EMBL/GenBank/DDBJ databases">
        <title>Genome sequencing of novel strain.</title>
        <authorList>
            <person name="Ganbat D."/>
            <person name="Ganbat S."/>
            <person name="Lee S.-J."/>
        </authorList>
    </citation>
    <scope>NUCLEOTIDE SEQUENCE</scope>
    <source>
        <strain evidence="8">SMD15-11</strain>
    </source>
</reference>
<comment type="similarity">
    <text evidence="2 6">Belongs to the band 7/mec-2 family. HflC subfamily.</text>
</comment>
<proteinExistence type="inferred from homology"/>
<keyword evidence="8" id="KW-0645">Protease</keyword>
<evidence type="ECO:0000256" key="4">
    <source>
        <dbReference type="ARBA" id="ARBA00022989"/>
    </source>
</evidence>
<evidence type="ECO:0000313" key="8">
    <source>
        <dbReference type="EMBL" id="XDT73721.1"/>
    </source>
</evidence>
<keyword evidence="5" id="KW-0472">Membrane</keyword>
<evidence type="ECO:0000256" key="5">
    <source>
        <dbReference type="ARBA" id="ARBA00023136"/>
    </source>
</evidence>
<feature type="domain" description="Band 7" evidence="7">
    <location>
        <begin position="21"/>
        <end position="185"/>
    </location>
</feature>
<dbReference type="PANTHER" id="PTHR42911:SF1">
    <property type="entry name" value="MODULATOR OF FTSH PROTEASE HFLC"/>
    <property type="match status" value="1"/>
</dbReference>
<dbReference type="EMBL" id="CP154858">
    <property type="protein sequence ID" value="XDT73721.1"/>
    <property type="molecule type" value="Genomic_DNA"/>
</dbReference>
<dbReference type="InterPro" id="IPR001107">
    <property type="entry name" value="Band_7"/>
</dbReference>
<organism evidence="8">
    <name type="scientific">Thermohahella caldifontis</name>
    <dbReference type="NCBI Taxonomy" id="3142973"/>
    <lineage>
        <taxon>Bacteria</taxon>
        <taxon>Pseudomonadati</taxon>
        <taxon>Pseudomonadota</taxon>
        <taxon>Gammaproteobacteria</taxon>
        <taxon>Oceanospirillales</taxon>
        <taxon>Hahellaceae</taxon>
        <taxon>Thermohahella</taxon>
    </lineage>
</organism>
<keyword evidence="4" id="KW-1133">Transmembrane helix</keyword>
<protein>
    <recommendedName>
        <fullName evidence="6">Protein HflC</fullName>
    </recommendedName>
</protein>
<dbReference type="GO" id="GO:0006508">
    <property type="term" value="P:proteolysis"/>
    <property type="evidence" value="ECO:0007669"/>
    <property type="project" value="UniProtKB-KW"/>
</dbReference>
<dbReference type="GO" id="GO:0008233">
    <property type="term" value="F:peptidase activity"/>
    <property type="evidence" value="ECO:0007669"/>
    <property type="project" value="UniProtKB-KW"/>
</dbReference>
<dbReference type="NCBIfam" id="TIGR01932">
    <property type="entry name" value="hflC"/>
    <property type="match status" value="1"/>
</dbReference>
<dbReference type="CDD" id="cd03405">
    <property type="entry name" value="SPFH_HflC"/>
    <property type="match status" value="1"/>
</dbReference>
<dbReference type="InterPro" id="IPR010200">
    <property type="entry name" value="HflC"/>
</dbReference>
<evidence type="ECO:0000256" key="2">
    <source>
        <dbReference type="ARBA" id="ARBA00007862"/>
    </source>
</evidence>
<evidence type="ECO:0000259" key="7">
    <source>
        <dbReference type="SMART" id="SM00244"/>
    </source>
</evidence>
<dbReference type="InterPro" id="IPR036013">
    <property type="entry name" value="Band_7/SPFH_dom_sf"/>
</dbReference>
<dbReference type="Pfam" id="PF01145">
    <property type="entry name" value="Band_7"/>
    <property type="match status" value="1"/>
</dbReference>
<sequence>MSNRLTGILLGLLVIALVTSQIIYVVPETHRAVKLRFGELVEDNIQPGLHLRVPVMHEILQFDVRVLAMDFPTKTYLTNEKKPLAVDAYSTWQIVDVAKYYRTTTGDERKAMLLLESRIDNGLRDQFGKRTMHEVIAGQREELMEELTTSMDRIAQADFGIKILDIRVKAIDLPPKVSDSVYRRMESERRKQAQEHRSKGEQLAEGIRADADRQARIIIAEATRDAEKIRGEGDAIAAQIYADAFNQDKEFYRFYRSLSAYENAFSSKDDLLVLEPDSDFLRYLKNNGGK</sequence>
<dbReference type="PIRSF" id="PIRSF005651">
    <property type="entry name" value="HflC"/>
    <property type="match status" value="1"/>
</dbReference>
<evidence type="ECO:0000256" key="1">
    <source>
        <dbReference type="ARBA" id="ARBA00004167"/>
    </source>
</evidence>
<dbReference type="AlphaFoldDB" id="A0AB39UZL3"/>
<dbReference type="SMART" id="SM00244">
    <property type="entry name" value="PHB"/>
    <property type="match status" value="1"/>
</dbReference>
<keyword evidence="3" id="KW-0812">Transmembrane</keyword>
<dbReference type="KEGG" id="tcd:AAIA72_07075"/>
<dbReference type="SUPFAM" id="SSF117892">
    <property type="entry name" value="Band 7/SPFH domain"/>
    <property type="match status" value="1"/>
</dbReference>
<gene>
    <name evidence="8" type="primary">hflC</name>
    <name evidence="8" type="ORF">AAIA72_07075</name>
</gene>
<comment type="subcellular location">
    <subcellularLocation>
        <location evidence="1">Membrane</location>
        <topology evidence="1">Single-pass membrane protein</topology>
    </subcellularLocation>
</comment>
<accession>A0AB39UZL3</accession>
<dbReference type="GO" id="GO:0016020">
    <property type="term" value="C:membrane"/>
    <property type="evidence" value="ECO:0007669"/>
    <property type="project" value="UniProtKB-SubCell"/>
</dbReference>
<dbReference type="RefSeq" id="WP_369602702.1">
    <property type="nucleotide sequence ID" value="NZ_CP154858.1"/>
</dbReference>
<dbReference type="Gene3D" id="3.30.479.30">
    <property type="entry name" value="Band 7 domain"/>
    <property type="match status" value="1"/>
</dbReference>
<name>A0AB39UZL3_9GAMM</name>
<dbReference type="PANTHER" id="PTHR42911">
    <property type="entry name" value="MODULATOR OF FTSH PROTEASE HFLC"/>
    <property type="match status" value="1"/>
</dbReference>
<comment type="function">
    <text evidence="6">HflC and HflK could regulate a protease.</text>
</comment>
<evidence type="ECO:0000256" key="3">
    <source>
        <dbReference type="ARBA" id="ARBA00022692"/>
    </source>
</evidence>